<dbReference type="InterPro" id="IPR050898">
    <property type="entry name" value="Plant_acyltransferase"/>
</dbReference>
<proteinExistence type="inferred from homology"/>
<dbReference type="PANTHER" id="PTHR31147:SF66">
    <property type="entry name" value="OS05G0315700 PROTEIN"/>
    <property type="match status" value="1"/>
</dbReference>
<dbReference type="Pfam" id="PF02458">
    <property type="entry name" value="Transferase"/>
    <property type="match status" value="1"/>
</dbReference>
<sequence length="448" mass="48008">MSTLAFAVRRQESKLVGPAAPTARETKRLSDIDAHLPLRSHVQLMFFYRGVGRGSRAGGDDPAAVIRSALAEALVPYYPLAGRVREVEARKLVVDCTGEGVMFVEADADVRLAELEAAGGLRPPIPCVEQLLFDVEGSNGILNFPILLVQVTRLLCGGFVLAIRLNHTLCDADGIAQFTSAVAELSRGLPAPTVAPVWSRNLLDAPMLRHRKYDAVPPPPPPGPMVTRTFTFGSRDVAAIKKRLPRRLQDTATSFEALTAALWRARTAALGLPPDKEVWLVIVVNCRRLRDLGLPDGYYGNAVVPRAVVTTAGALLAGSLGSAAEMVRAAKAAVTAEYVRWVADHLMLPGRPALAMGNIFVLSDNRHAGFHRVDFGWGVPDFGGVVTAAFGASFLLAVADGDDGEEAMAVPIVLPRPAMDRFTSEMLEMTTSSISPVDATARPPRGRL</sequence>
<evidence type="ECO:0000313" key="4">
    <source>
        <dbReference type="Proteomes" id="UP001341281"/>
    </source>
</evidence>
<reference evidence="3 4" key="1">
    <citation type="submission" date="2024-02" db="EMBL/GenBank/DDBJ databases">
        <title>High-quality chromosome-scale genome assembly of Pensacola bahiagrass (Paspalum notatum Flugge var. saurae).</title>
        <authorList>
            <person name="Vega J.M."/>
            <person name="Podio M."/>
            <person name="Orjuela J."/>
            <person name="Siena L.A."/>
            <person name="Pessino S.C."/>
            <person name="Combes M.C."/>
            <person name="Mariac C."/>
            <person name="Albertini E."/>
            <person name="Pupilli F."/>
            <person name="Ortiz J.P.A."/>
            <person name="Leblanc O."/>
        </authorList>
    </citation>
    <scope>NUCLEOTIDE SEQUENCE [LARGE SCALE GENOMIC DNA]</scope>
    <source>
        <strain evidence="3">R1</strain>
        <tissue evidence="3">Leaf</tissue>
    </source>
</reference>
<dbReference type="Proteomes" id="UP001341281">
    <property type="component" value="Chromosome 01"/>
</dbReference>
<organism evidence="3 4">
    <name type="scientific">Paspalum notatum var. saurae</name>
    <dbReference type="NCBI Taxonomy" id="547442"/>
    <lineage>
        <taxon>Eukaryota</taxon>
        <taxon>Viridiplantae</taxon>
        <taxon>Streptophyta</taxon>
        <taxon>Embryophyta</taxon>
        <taxon>Tracheophyta</taxon>
        <taxon>Spermatophyta</taxon>
        <taxon>Magnoliopsida</taxon>
        <taxon>Liliopsida</taxon>
        <taxon>Poales</taxon>
        <taxon>Poaceae</taxon>
        <taxon>PACMAD clade</taxon>
        <taxon>Panicoideae</taxon>
        <taxon>Andropogonodae</taxon>
        <taxon>Paspaleae</taxon>
        <taxon>Paspalinae</taxon>
        <taxon>Paspalum</taxon>
    </lineage>
</organism>
<keyword evidence="2" id="KW-0808">Transferase</keyword>
<evidence type="ECO:0000256" key="2">
    <source>
        <dbReference type="ARBA" id="ARBA00022679"/>
    </source>
</evidence>
<dbReference type="AlphaFoldDB" id="A0AAQ3PQ12"/>
<dbReference type="InterPro" id="IPR023213">
    <property type="entry name" value="CAT-like_dom_sf"/>
</dbReference>
<accession>A0AAQ3PQ12</accession>
<name>A0AAQ3PQ12_PASNO</name>
<dbReference type="GO" id="GO:0016747">
    <property type="term" value="F:acyltransferase activity, transferring groups other than amino-acyl groups"/>
    <property type="evidence" value="ECO:0007669"/>
    <property type="project" value="UniProtKB-ARBA"/>
</dbReference>
<comment type="similarity">
    <text evidence="1">Belongs to the plant acyltransferase family.</text>
</comment>
<dbReference type="EMBL" id="CP144745">
    <property type="protein sequence ID" value="WVZ50509.1"/>
    <property type="molecule type" value="Genomic_DNA"/>
</dbReference>
<gene>
    <name evidence="3" type="ORF">U9M48_001755</name>
</gene>
<dbReference type="PANTHER" id="PTHR31147">
    <property type="entry name" value="ACYL TRANSFERASE 4"/>
    <property type="match status" value="1"/>
</dbReference>
<evidence type="ECO:0000313" key="3">
    <source>
        <dbReference type="EMBL" id="WVZ50509.1"/>
    </source>
</evidence>
<dbReference type="Gene3D" id="3.30.559.10">
    <property type="entry name" value="Chloramphenicol acetyltransferase-like domain"/>
    <property type="match status" value="2"/>
</dbReference>
<keyword evidence="4" id="KW-1185">Reference proteome</keyword>
<protein>
    <submittedName>
        <fullName evidence="3">Uncharacterized protein</fullName>
    </submittedName>
</protein>
<evidence type="ECO:0000256" key="1">
    <source>
        <dbReference type="ARBA" id="ARBA00009861"/>
    </source>
</evidence>